<dbReference type="InterPro" id="IPR002893">
    <property type="entry name" value="Znf_MYND"/>
</dbReference>
<comment type="caution">
    <text evidence="6">The sequence shown here is derived from an EMBL/GenBank/DDBJ whole genome shotgun (WGS) entry which is preliminary data.</text>
</comment>
<feature type="domain" description="MYND-type" evidence="5">
    <location>
        <begin position="53"/>
        <end position="94"/>
    </location>
</feature>
<evidence type="ECO:0000313" key="6">
    <source>
        <dbReference type="EMBL" id="KAJ7193918.1"/>
    </source>
</evidence>
<evidence type="ECO:0000259" key="5">
    <source>
        <dbReference type="PROSITE" id="PS50865"/>
    </source>
</evidence>
<sequence length="298" mass="34021">MPIELDGRRIPFVTIKANQEELEAFGEKNGVDVDPNPGWSAQKAKRPEKVDLCQQCAKPPPDGTDLKKCSQCQSVFYCSKECQREDWKCHKKACKPSDSITTPSDQKRLAKLVQALLRKTGLVNRVALLLAIKFDDDFTLGPDKEWVCSWAGQPRMVRIRCEVVPADMGVSMQMAMGGFKPSEKPVEGMLQLYNIMPYPETYPRAKDPTPIKCFSSMFGEYETPLSFEELRQMMNNDIRMDQGNQLKLRINMNKAEVDELIGRGIEVEDEIDFENDAQKKHTYTIFNYQVQEQIAHSL</sequence>
<evidence type="ECO:0000256" key="3">
    <source>
        <dbReference type="ARBA" id="ARBA00022833"/>
    </source>
</evidence>
<dbReference type="GO" id="GO:0008270">
    <property type="term" value="F:zinc ion binding"/>
    <property type="evidence" value="ECO:0007669"/>
    <property type="project" value="UniProtKB-KW"/>
</dbReference>
<protein>
    <recommendedName>
        <fullName evidence="5">MYND-type domain-containing protein</fullName>
    </recommendedName>
</protein>
<evidence type="ECO:0000256" key="4">
    <source>
        <dbReference type="PROSITE-ProRule" id="PRU00134"/>
    </source>
</evidence>
<dbReference type="SUPFAM" id="SSF144232">
    <property type="entry name" value="HIT/MYND zinc finger-like"/>
    <property type="match status" value="1"/>
</dbReference>
<keyword evidence="3" id="KW-0862">Zinc</keyword>
<dbReference type="Gene3D" id="6.10.140.2220">
    <property type="match status" value="1"/>
</dbReference>
<accession>A0AAD6UW98</accession>
<dbReference type="EMBL" id="JARJCW010000103">
    <property type="protein sequence ID" value="KAJ7193918.1"/>
    <property type="molecule type" value="Genomic_DNA"/>
</dbReference>
<gene>
    <name evidence="6" type="ORF">GGX14DRAFT_405079</name>
</gene>
<keyword evidence="1" id="KW-0479">Metal-binding</keyword>
<dbReference type="AlphaFoldDB" id="A0AAD6UW98"/>
<keyword evidence="2 4" id="KW-0863">Zinc-finger</keyword>
<proteinExistence type="predicted"/>
<organism evidence="6 7">
    <name type="scientific">Mycena pura</name>
    <dbReference type="NCBI Taxonomy" id="153505"/>
    <lineage>
        <taxon>Eukaryota</taxon>
        <taxon>Fungi</taxon>
        <taxon>Dikarya</taxon>
        <taxon>Basidiomycota</taxon>
        <taxon>Agaricomycotina</taxon>
        <taxon>Agaricomycetes</taxon>
        <taxon>Agaricomycetidae</taxon>
        <taxon>Agaricales</taxon>
        <taxon>Marasmiineae</taxon>
        <taxon>Mycenaceae</taxon>
        <taxon>Mycena</taxon>
    </lineage>
</organism>
<dbReference type="PROSITE" id="PS01360">
    <property type="entry name" value="ZF_MYND_1"/>
    <property type="match status" value="1"/>
</dbReference>
<evidence type="ECO:0000256" key="1">
    <source>
        <dbReference type="ARBA" id="ARBA00022723"/>
    </source>
</evidence>
<dbReference type="PROSITE" id="PS50865">
    <property type="entry name" value="ZF_MYND_2"/>
    <property type="match status" value="1"/>
</dbReference>
<dbReference type="PANTHER" id="PTHR10237:SF14">
    <property type="entry name" value="MYND-TYPE DOMAIN-CONTAINING PROTEIN"/>
    <property type="match status" value="1"/>
</dbReference>
<dbReference type="InterPro" id="IPR024119">
    <property type="entry name" value="TF_DEAF-1"/>
</dbReference>
<evidence type="ECO:0000313" key="7">
    <source>
        <dbReference type="Proteomes" id="UP001219525"/>
    </source>
</evidence>
<dbReference type="GO" id="GO:0000981">
    <property type="term" value="F:DNA-binding transcription factor activity, RNA polymerase II-specific"/>
    <property type="evidence" value="ECO:0007669"/>
    <property type="project" value="TreeGrafter"/>
</dbReference>
<dbReference type="PANTHER" id="PTHR10237">
    <property type="entry name" value="DEFORMED EPIDERMAL AUTOREGULATORY FACTOR 1 HOMOLOG SUPPRESSIN"/>
    <property type="match status" value="1"/>
</dbReference>
<name>A0AAD6UW98_9AGAR</name>
<reference evidence="6" key="1">
    <citation type="submission" date="2023-03" db="EMBL/GenBank/DDBJ databases">
        <title>Massive genome expansion in bonnet fungi (Mycena s.s.) driven by repeated elements and novel gene families across ecological guilds.</title>
        <authorList>
            <consortium name="Lawrence Berkeley National Laboratory"/>
            <person name="Harder C.B."/>
            <person name="Miyauchi S."/>
            <person name="Viragh M."/>
            <person name="Kuo A."/>
            <person name="Thoen E."/>
            <person name="Andreopoulos B."/>
            <person name="Lu D."/>
            <person name="Skrede I."/>
            <person name="Drula E."/>
            <person name="Henrissat B."/>
            <person name="Morin E."/>
            <person name="Kohler A."/>
            <person name="Barry K."/>
            <person name="LaButti K."/>
            <person name="Morin E."/>
            <person name="Salamov A."/>
            <person name="Lipzen A."/>
            <person name="Mereny Z."/>
            <person name="Hegedus B."/>
            <person name="Baldrian P."/>
            <person name="Stursova M."/>
            <person name="Weitz H."/>
            <person name="Taylor A."/>
            <person name="Grigoriev I.V."/>
            <person name="Nagy L.G."/>
            <person name="Martin F."/>
            <person name="Kauserud H."/>
        </authorList>
    </citation>
    <scope>NUCLEOTIDE SEQUENCE</scope>
    <source>
        <strain evidence="6">9144</strain>
    </source>
</reference>
<dbReference type="GO" id="GO:0005634">
    <property type="term" value="C:nucleus"/>
    <property type="evidence" value="ECO:0007669"/>
    <property type="project" value="TreeGrafter"/>
</dbReference>
<dbReference type="Proteomes" id="UP001219525">
    <property type="component" value="Unassembled WGS sequence"/>
</dbReference>
<evidence type="ECO:0000256" key="2">
    <source>
        <dbReference type="ARBA" id="ARBA00022771"/>
    </source>
</evidence>
<dbReference type="Pfam" id="PF01753">
    <property type="entry name" value="zf-MYND"/>
    <property type="match status" value="1"/>
</dbReference>
<keyword evidence="7" id="KW-1185">Reference proteome</keyword>